<evidence type="ECO:0000313" key="2">
    <source>
        <dbReference type="EMBL" id="GMI37377.1"/>
    </source>
</evidence>
<feature type="transmembrane region" description="Helical" evidence="1">
    <location>
        <begin position="16"/>
        <end position="35"/>
    </location>
</feature>
<keyword evidence="1" id="KW-0812">Transmembrane</keyword>
<proteinExistence type="predicted"/>
<evidence type="ECO:0000313" key="3">
    <source>
        <dbReference type="Proteomes" id="UP001165060"/>
    </source>
</evidence>
<keyword evidence="1" id="KW-0472">Membrane</keyword>
<reference evidence="2 3" key="1">
    <citation type="journal article" date="2023" name="Commun. Biol.">
        <title>Genome analysis of Parmales, the sister group of diatoms, reveals the evolutionary specialization of diatoms from phago-mixotrophs to photoautotrophs.</title>
        <authorList>
            <person name="Ban H."/>
            <person name="Sato S."/>
            <person name="Yoshikawa S."/>
            <person name="Yamada K."/>
            <person name="Nakamura Y."/>
            <person name="Ichinomiya M."/>
            <person name="Sato N."/>
            <person name="Blanc-Mathieu R."/>
            <person name="Endo H."/>
            <person name="Kuwata A."/>
            <person name="Ogata H."/>
        </authorList>
    </citation>
    <scope>NUCLEOTIDE SEQUENCE [LARGE SCALE GENOMIC DNA]</scope>
</reference>
<name>A0ABQ6N0J5_9STRA</name>
<gene>
    <name evidence="2" type="ORF">TeGR_g1471</name>
</gene>
<organism evidence="2 3">
    <name type="scientific">Tetraparma gracilis</name>
    <dbReference type="NCBI Taxonomy" id="2962635"/>
    <lineage>
        <taxon>Eukaryota</taxon>
        <taxon>Sar</taxon>
        <taxon>Stramenopiles</taxon>
        <taxon>Ochrophyta</taxon>
        <taxon>Bolidophyceae</taxon>
        <taxon>Parmales</taxon>
        <taxon>Triparmaceae</taxon>
        <taxon>Tetraparma</taxon>
    </lineage>
</organism>
<dbReference type="EMBL" id="BRYB01003475">
    <property type="protein sequence ID" value="GMI37377.1"/>
    <property type="molecule type" value="Genomic_DNA"/>
</dbReference>
<protein>
    <submittedName>
        <fullName evidence="2">Uncharacterized protein</fullName>
    </submittedName>
</protein>
<keyword evidence="3" id="KW-1185">Reference proteome</keyword>
<evidence type="ECO:0000256" key="1">
    <source>
        <dbReference type="SAM" id="Phobius"/>
    </source>
</evidence>
<feature type="non-terminal residue" evidence="2">
    <location>
        <position position="1"/>
    </location>
</feature>
<comment type="caution">
    <text evidence="2">The sequence shown here is derived from an EMBL/GenBank/DDBJ whole genome shotgun (WGS) entry which is preliminary data.</text>
</comment>
<dbReference type="Proteomes" id="UP001165060">
    <property type="component" value="Unassembled WGS sequence"/>
</dbReference>
<keyword evidence="1" id="KW-1133">Transmembrane helix</keyword>
<sequence length="151" mass="17336">PPPPPLPPGSFLHNKFMLLVHLILDLIAFLVQVYLSYGLISVTFPEFDGYVRETCAQSDPSPLDYFTDCMPFIQSERVAGFQIVWRSYYYESGQNANYYQKIIALQRLGQCCGFGPPKQCRLKDKEGENLKLGFPDFYFTGTVNEDKGWDR</sequence>
<accession>A0ABQ6N0J5</accession>